<name>A0A0E9PAA7_ANGAN</name>
<organism evidence="1">
    <name type="scientific">Anguilla anguilla</name>
    <name type="common">European freshwater eel</name>
    <name type="synonym">Muraena anguilla</name>
    <dbReference type="NCBI Taxonomy" id="7936"/>
    <lineage>
        <taxon>Eukaryota</taxon>
        <taxon>Metazoa</taxon>
        <taxon>Chordata</taxon>
        <taxon>Craniata</taxon>
        <taxon>Vertebrata</taxon>
        <taxon>Euteleostomi</taxon>
        <taxon>Actinopterygii</taxon>
        <taxon>Neopterygii</taxon>
        <taxon>Teleostei</taxon>
        <taxon>Anguilliformes</taxon>
        <taxon>Anguillidae</taxon>
        <taxon>Anguilla</taxon>
    </lineage>
</organism>
<reference evidence="1" key="2">
    <citation type="journal article" date="2015" name="Fish Shellfish Immunol.">
        <title>Early steps in the European eel (Anguilla anguilla)-Vibrio vulnificus interaction in the gills: Role of the RtxA13 toxin.</title>
        <authorList>
            <person name="Callol A."/>
            <person name="Pajuelo D."/>
            <person name="Ebbesson L."/>
            <person name="Teles M."/>
            <person name="MacKenzie S."/>
            <person name="Amaro C."/>
        </authorList>
    </citation>
    <scope>NUCLEOTIDE SEQUENCE</scope>
</reference>
<dbReference type="AlphaFoldDB" id="A0A0E9PAA7"/>
<sequence length="21" mass="2351">MPSCADGFQNDFLKSNGNNKY</sequence>
<reference evidence="1" key="1">
    <citation type="submission" date="2014-11" db="EMBL/GenBank/DDBJ databases">
        <authorList>
            <person name="Amaro Gonzalez C."/>
        </authorList>
    </citation>
    <scope>NUCLEOTIDE SEQUENCE</scope>
</reference>
<protein>
    <submittedName>
        <fullName evidence="1">Uncharacterized protein</fullName>
    </submittedName>
</protein>
<dbReference type="EMBL" id="GBXM01107819">
    <property type="protein sequence ID" value="JAH00758.1"/>
    <property type="molecule type" value="Transcribed_RNA"/>
</dbReference>
<proteinExistence type="predicted"/>
<evidence type="ECO:0000313" key="1">
    <source>
        <dbReference type="EMBL" id="JAH00758.1"/>
    </source>
</evidence>
<accession>A0A0E9PAA7</accession>